<evidence type="ECO:0000313" key="6">
    <source>
        <dbReference type="Proteomes" id="UP000836402"/>
    </source>
</evidence>
<evidence type="ECO:0000259" key="2">
    <source>
        <dbReference type="SMART" id="SM00471"/>
    </source>
</evidence>
<evidence type="ECO:0000313" key="5">
    <source>
        <dbReference type="Proteomes" id="UP000077671"/>
    </source>
</evidence>
<feature type="region of interest" description="Disordered" evidence="1">
    <location>
        <begin position="285"/>
        <end position="333"/>
    </location>
</feature>
<keyword evidence="6" id="KW-1185">Reference proteome</keyword>
<reference evidence="4" key="2">
    <citation type="journal article" date="2019" name="IMA Fungus">
        <title>Genome sequencing and comparison of five Tilletia species to identify candidate genes for the detection of regulated species infecting wheat.</title>
        <authorList>
            <person name="Nguyen H.D.T."/>
            <person name="Sultana T."/>
            <person name="Kesanakurti P."/>
            <person name="Hambleton S."/>
        </authorList>
    </citation>
    <scope>NUCLEOTIDE SEQUENCE</scope>
    <source>
        <strain evidence="4">DAOMC 238032</strain>
    </source>
</reference>
<dbReference type="PANTHER" id="PTHR33594">
    <property type="entry name" value="SUPERFAMILY HYDROLASE, PUTATIVE (AFU_ORTHOLOGUE AFUA_1G03035)-RELATED"/>
    <property type="match status" value="1"/>
</dbReference>
<name>A0A177UBN7_9BASI</name>
<dbReference type="PANTHER" id="PTHR33594:SF1">
    <property type="entry name" value="HD_PDEASE DOMAIN-CONTAINING PROTEIN"/>
    <property type="match status" value="1"/>
</dbReference>
<evidence type="ECO:0000313" key="4">
    <source>
        <dbReference type="EMBL" id="KAE8259259.1"/>
    </source>
</evidence>
<protein>
    <recommendedName>
        <fullName evidence="2">HD/PDEase domain-containing protein</fullName>
    </recommendedName>
</protein>
<dbReference type="EMBL" id="CAJHJG010005556">
    <property type="protein sequence ID" value="CAD6951006.1"/>
    <property type="molecule type" value="Genomic_DNA"/>
</dbReference>
<gene>
    <name evidence="4" type="ORF">A4X03_0g4143</name>
    <name evidence="3" type="ORF">JKIAZH3_G4890</name>
</gene>
<organism evidence="4 5">
    <name type="scientific">Tilletia caries</name>
    <name type="common">wheat bunt fungus</name>
    <dbReference type="NCBI Taxonomy" id="13290"/>
    <lineage>
        <taxon>Eukaryota</taxon>
        <taxon>Fungi</taxon>
        <taxon>Dikarya</taxon>
        <taxon>Basidiomycota</taxon>
        <taxon>Ustilaginomycotina</taxon>
        <taxon>Exobasidiomycetes</taxon>
        <taxon>Tilletiales</taxon>
        <taxon>Tilletiaceae</taxon>
        <taxon>Tilletia</taxon>
    </lineage>
</organism>
<dbReference type="AlphaFoldDB" id="A0A177UBN7"/>
<dbReference type="InterPro" id="IPR003607">
    <property type="entry name" value="HD/PDEase_dom"/>
</dbReference>
<feature type="region of interest" description="Disordered" evidence="1">
    <location>
        <begin position="198"/>
        <end position="220"/>
    </location>
</feature>
<dbReference type="Gene3D" id="1.10.3210.50">
    <property type="match status" value="1"/>
</dbReference>
<evidence type="ECO:0000313" key="3">
    <source>
        <dbReference type="EMBL" id="CAD6951006.1"/>
    </source>
</evidence>
<reference evidence="3" key="3">
    <citation type="submission" date="2020-10" db="EMBL/GenBank/DDBJ databases">
        <authorList>
            <person name="Sedaghatjoo S."/>
        </authorList>
    </citation>
    <scope>NUCLEOTIDE SEQUENCE</scope>
    <source>
        <strain evidence="3">AZH3</strain>
    </source>
</reference>
<dbReference type="Proteomes" id="UP000836402">
    <property type="component" value="Unassembled WGS sequence"/>
</dbReference>
<dbReference type="SMART" id="SM00471">
    <property type="entry name" value="HDc"/>
    <property type="match status" value="1"/>
</dbReference>
<sequence length="333" mass="38029">MSTAAQRMELREDILYTAEQFVREKFRHHDPSHDWHHVHRVRQLALHIATDPTLPHPPHPLILELGALFHDLCDSKYLPLPSTSAQSSSAYTVLQPFFDALPPSTHELLSQHARAQVERIVDHVSWSKDARRRKERAEAVGRGEDPREINGGREGEQMDWEEGCVEFWCVSDADRLDAIGSIGVLRCAAFSAIKNRPLHIPPANPEGDSRPPAEQGEGYNGSCIAHFHEKLLLIRGDRLRTEKARAEAERRQAFMQSFLDELDLEWLVGSSGEQMYRMQQDMADVEASTRELDQQKEGEEEPTFRFQPEMNEVEEATRGLDLQPKEDEEDPTS</sequence>
<proteinExistence type="predicted"/>
<reference evidence="4" key="1">
    <citation type="submission" date="2016-04" db="EMBL/GenBank/DDBJ databases">
        <authorList>
            <person name="Nguyen H.D."/>
            <person name="Kesanakurti P."/>
            <person name="Cullis J."/>
            <person name="Levesque C.A."/>
            <person name="Hambleton S."/>
        </authorList>
    </citation>
    <scope>NUCLEOTIDE SEQUENCE</scope>
    <source>
        <strain evidence="4">DAOMC 238032</strain>
    </source>
</reference>
<feature type="compositionally biased region" description="Basic and acidic residues" evidence="1">
    <location>
        <begin position="287"/>
        <end position="297"/>
    </location>
</feature>
<dbReference type="SUPFAM" id="SSF109604">
    <property type="entry name" value="HD-domain/PDEase-like"/>
    <property type="match status" value="1"/>
</dbReference>
<accession>A0A177UBN7</accession>
<evidence type="ECO:0000256" key="1">
    <source>
        <dbReference type="SAM" id="MobiDB-lite"/>
    </source>
</evidence>
<dbReference type="Proteomes" id="UP000077671">
    <property type="component" value="Unassembled WGS sequence"/>
</dbReference>
<dbReference type="CDD" id="cd00077">
    <property type="entry name" value="HDc"/>
    <property type="match status" value="1"/>
</dbReference>
<feature type="domain" description="HD/PDEase" evidence="2">
    <location>
        <begin position="30"/>
        <end position="188"/>
    </location>
</feature>
<comment type="caution">
    <text evidence="4">The sequence shown here is derived from an EMBL/GenBank/DDBJ whole genome shotgun (WGS) entry which is preliminary data.</text>
</comment>
<dbReference type="EMBL" id="LWDD02000534">
    <property type="protein sequence ID" value="KAE8259259.1"/>
    <property type="molecule type" value="Genomic_DNA"/>
</dbReference>